<dbReference type="Gene3D" id="3.40.190.10">
    <property type="entry name" value="Periplasmic binding protein-like II"/>
    <property type="match status" value="2"/>
</dbReference>
<dbReference type="Gene3D" id="1.10.10.10">
    <property type="entry name" value="Winged helix-like DNA-binding domain superfamily/Winged helix DNA-binding domain"/>
    <property type="match status" value="1"/>
</dbReference>
<dbReference type="AlphaFoldDB" id="A0A4U3EY65"/>
<evidence type="ECO:0000256" key="1">
    <source>
        <dbReference type="ARBA" id="ARBA00009437"/>
    </source>
</evidence>
<keyword evidence="9" id="KW-1185">Reference proteome</keyword>
<evidence type="ECO:0000256" key="3">
    <source>
        <dbReference type="ARBA" id="ARBA00023125"/>
    </source>
</evidence>
<protein>
    <submittedName>
        <fullName evidence="7">LysR family transcriptional regulator</fullName>
    </submittedName>
</protein>
<dbReference type="CDD" id="cd08414">
    <property type="entry name" value="PBP2_LTTR_aromatics_like"/>
    <property type="match status" value="1"/>
</dbReference>
<dbReference type="EMBL" id="JACYNN010000013">
    <property type="protein sequence ID" value="MBD8107999.1"/>
    <property type="molecule type" value="Genomic_DNA"/>
</dbReference>
<name>A0A4U3EY65_9GAMM</name>
<keyword evidence="3" id="KW-0238">DNA-binding</keyword>
<dbReference type="InterPro" id="IPR000847">
    <property type="entry name" value="LysR_HTH_N"/>
</dbReference>
<comment type="similarity">
    <text evidence="1">Belongs to the LysR transcriptional regulatory family.</text>
</comment>
<dbReference type="Proteomes" id="UP000306393">
    <property type="component" value="Unassembled WGS sequence"/>
</dbReference>
<organism evidence="7 8">
    <name type="scientific">Erwinia persicina</name>
    <dbReference type="NCBI Taxonomy" id="55211"/>
    <lineage>
        <taxon>Bacteria</taxon>
        <taxon>Pseudomonadati</taxon>
        <taxon>Pseudomonadota</taxon>
        <taxon>Gammaproteobacteria</taxon>
        <taxon>Enterobacterales</taxon>
        <taxon>Erwiniaceae</taxon>
        <taxon>Erwinia</taxon>
    </lineage>
</organism>
<keyword evidence="4" id="KW-0804">Transcription</keyword>
<evidence type="ECO:0000256" key="2">
    <source>
        <dbReference type="ARBA" id="ARBA00023015"/>
    </source>
</evidence>
<proteinExistence type="inferred from homology"/>
<dbReference type="Pfam" id="PF03466">
    <property type="entry name" value="LysR_substrate"/>
    <property type="match status" value="1"/>
</dbReference>
<evidence type="ECO:0000313" key="8">
    <source>
        <dbReference type="Proteomes" id="UP000306393"/>
    </source>
</evidence>
<comment type="caution">
    <text evidence="7">The sequence shown here is derived from an EMBL/GenBank/DDBJ whole genome shotgun (WGS) entry which is preliminary data.</text>
</comment>
<sequence>MDNKLLKSFIMLAQSQSYRQAAEKLFITQPALTKQINVLEHELDLSLFERDNHGAKLSEEGEMLYQNALLLDEQINHFLCVAKKIRTGKTGHLNIGYTSSFLSIVPEIVNSFNSQYPNINIKLIEMSSMQQEQELLKGRIDLGFMRKPREDNLSSIPLGKDFLCIVTHPDIKNKKQTIDNLIDENNLILLSEISNPELHYIVSDYLKIRNFYKKPAEYLTNVYSVLALVGSRMGVTILPHSIISFLKSNFSCQALTGCQSEWPLGLAWNNKLDISLRTEFIKSVTENSHTESTEAQILKR</sequence>
<accession>A0A4U3EY65</accession>
<evidence type="ECO:0000313" key="9">
    <source>
        <dbReference type="Proteomes" id="UP000661012"/>
    </source>
</evidence>
<dbReference type="InterPro" id="IPR005119">
    <property type="entry name" value="LysR_subst-bd"/>
</dbReference>
<dbReference type="EMBL" id="QGAC01000021">
    <property type="protein sequence ID" value="TKJ85811.1"/>
    <property type="molecule type" value="Genomic_DNA"/>
</dbReference>
<dbReference type="PANTHER" id="PTHR30346:SF0">
    <property type="entry name" value="HCA OPERON TRANSCRIPTIONAL ACTIVATOR HCAR"/>
    <property type="match status" value="1"/>
</dbReference>
<evidence type="ECO:0000256" key="4">
    <source>
        <dbReference type="ARBA" id="ARBA00023163"/>
    </source>
</evidence>
<dbReference type="PROSITE" id="PS50931">
    <property type="entry name" value="HTH_LYSR"/>
    <property type="match status" value="1"/>
</dbReference>
<gene>
    <name evidence="7" type="ORF">EpCFBP13511_19180</name>
    <name evidence="6" type="ORF">IFT93_16500</name>
</gene>
<feature type="domain" description="HTH lysR-type" evidence="5">
    <location>
        <begin position="1"/>
        <end position="58"/>
    </location>
</feature>
<dbReference type="Pfam" id="PF00126">
    <property type="entry name" value="HTH_1"/>
    <property type="match status" value="1"/>
</dbReference>
<reference evidence="7 8" key="1">
    <citation type="journal article" date="2019" name="Sci. Rep.">
        <title>Differences in resource use lead to coexistence of seed-transmitted microbial populations.</title>
        <authorList>
            <person name="Torres-Cortes G."/>
            <person name="Garcia B.J."/>
            <person name="Compant S."/>
            <person name="Rezki S."/>
            <person name="Jones P."/>
            <person name="Preveaux A."/>
            <person name="Briand M."/>
            <person name="Roulet A."/>
            <person name="Bouchez O."/>
            <person name="Jacobson D."/>
            <person name="Barret M."/>
        </authorList>
    </citation>
    <scope>NUCLEOTIDE SEQUENCE [LARGE SCALE GENOMIC DNA]</scope>
    <source>
        <strain evidence="7 8">CFBP13511</strain>
    </source>
</reference>
<keyword evidence="2" id="KW-0805">Transcription regulation</keyword>
<dbReference type="InterPro" id="IPR036390">
    <property type="entry name" value="WH_DNA-bd_sf"/>
</dbReference>
<evidence type="ECO:0000313" key="6">
    <source>
        <dbReference type="EMBL" id="MBD8107999.1"/>
    </source>
</evidence>
<dbReference type="SUPFAM" id="SSF46785">
    <property type="entry name" value="Winged helix' DNA-binding domain"/>
    <property type="match status" value="1"/>
</dbReference>
<dbReference type="Proteomes" id="UP000661012">
    <property type="component" value="Unassembled WGS sequence"/>
</dbReference>
<dbReference type="GO" id="GO:0032993">
    <property type="term" value="C:protein-DNA complex"/>
    <property type="evidence" value="ECO:0007669"/>
    <property type="project" value="TreeGrafter"/>
</dbReference>
<dbReference type="GO" id="GO:0003700">
    <property type="term" value="F:DNA-binding transcription factor activity"/>
    <property type="evidence" value="ECO:0007669"/>
    <property type="project" value="InterPro"/>
</dbReference>
<evidence type="ECO:0000259" key="5">
    <source>
        <dbReference type="PROSITE" id="PS50931"/>
    </source>
</evidence>
<evidence type="ECO:0000313" key="7">
    <source>
        <dbReference type="EMBL" id="TKJ85811.1"/>
    </source>
</evidence>
<dbReference type="SUPFAM" id="SSF53850">
    <property type="entry name" value="Periplasmic binding protein-like II"/>
    <property type="match status" value="1"/>
</dbReference>
<dbReference type="PANTHER" id="PTHR30346">
    <property type="entry name" value="TRANSCRIPTIONAL DUAL REGULATOR HCAR-RELATED"/>
    <property type="match status" value="1"/>
</dbReference>
<dbReference type="STRING" id="1219360.GCA_001571305_00052"/>
<dbReference type="InterPro" id="IPR036388">
    <property type="entry name" value="WH-like_DNA-bd_sf"/>
</dbReference>
<dbReference type="OrthoDB" id="9067838at2"/>
<dbReference type="PRINTS" id="PR00039">
    <property type="entry name" value="HTHLYSR"/>
</dbReference>
<reference evidence="6 9" key="2">
    <citation type="journal article" date="2020" name="FEMS Microbiol. Ecol.">
        <title>Temporal dynamics of bacterial communities during seed development and maturation.</title>
        <authorList>
            <person name="Chesneau G."/>
            <person name="Torres-Cortes G."/>
            <person name="Briand M."/>
            <person name="Darrasse A."/>
            <person name="Preveaux A."/>
            <person name="Marais C."/>
            <person name="Jacques M.A."/>
            <person name="Shade A."/>
            <person name="Barret M."/>
        </authorList>
    </citation>
    <scope>NUCLEOTIDE SEQUENCE [LARGE SCALE GENOMIC DNA]</scope>
    <source>
        <strain evidence="6 9">CFBP13732</strain>
    </source>
</reference>
<dbReference type="GO" id="GO:0003677">
    <property type="term" value="F:DNA binding"/>
    <property type="evidence" value="ECO:0007669"/>
    <property type="project" value="UniProtKB-KW"/>
</dbReference>